<name>A0ABW3PMW3_9LACO</name>
<dbReference type="GO" id="GO:0016787">
    <property type="term" value="F:hydrolase activity"/>
    <property type="evidence" value="ECO:0007669"/>
    <property type="project" value="UniProtKB-KW"/>
</dbReference>
<comment type="caution">
    <text evidence="4">The sequence shown here is derived from an EMBL/GenBank/DDBJ whole genome shotgun (WGS) entry which is preliminary data.</text>
</comment>
<evidence type="ECO:0000259" key="3">
    <source>
        <dbReference type="Pfam" id="PF02517"/>
    </source>
</evidence>
<feature type="domain" description="CAAX prenyl protease 2/Lysostaphin resistance protein A-like" evidence="3">
    <location>
        <begin position="128"/>
        <end position="219"/>
    </location>
</feature>
<feature type="transmembrane region" description="Helical" evidence="2">
    <location>
        <begin position="127"/>
        <end position="148"/>
    </location>
</feature>
<organism evidence="4 5">
    <name type="scientific">Lentilactobacillus raoultii</name>
    <dbReference type="NCBI Taxonomy" id="1987503"/>
    <lineage>
        <taxon>Bacteria</taxon>
        <taxon>Bacillati</taxon>
        <taxon>Bacillota</taxon>
        <taxon>Bacilli</taxon>
        <taxon>Lactobacillales</taxon>
        <taxon>Lactobacillaceae</taxon>
        <taxon>Lentilactobacillus</taxon>
    </lineage>
</organism>
<protein>
    <submittedName>
        <fullName evidence="4">CPBP family intramembrane glutamic endopeptidase</fullName>
        <ecNumber evidence="4">3.4.-.-</ecNumber>
    </submittedName>
</protein>
<dbReference type="RefSeq" id="WP_121977181.1">
    <property type="nucleotide sequence ID" value="NZ_JBHTLH010000013.1"/>
</dbReference>
<feature type="transmembrane region" description="Helical" evidence="2">
    <location>
        <begin position="160"/>
        <end position="177"/>
    </location>
</feature>
<feature type="transmembrane region" description="Helical" evidence="2">
    <location>
        <begin position="45"/>
        <end position="66"/>
    </location>
</feature>
<sequence length="233" mass="26086">MNENRRLTLGDYFERIFVFIGLVVIVLIVQIPLSFIGHYSQLGNLIAAAGYLVGFGVAISVVIYCYRKYVQPPKRSFTGRNISMIFMAYGAFLAIEVILQLLNQAVYHQQSTANNDVIYQLMSSNRLTLILMGVTAVFCSPILEETVFRGFLIGAFFKRNAKVAPMIVSGVLFAIPHMEDLNIFSFLVYASLGGILAFLYIRTNDIRVPIGLHFLNNLIAMGMMILQVSLTNH</sequence>
<keyword evidence="2" id="KW-0472">Membrane</keyword>
<feature type="transmembrane region" description="Helical" evidence="2">
    <location>
        <begin position="213"/>
        <end position="230"/>
    </location>
</feature>
<keyword evidence="5" id="KW-1185">Reference proteome</keyword>
<evidence type="ECO:0000256" key="1">
    <source>
        <dbReference type="ARBA" id="ARBA00009067"/>
    </source>
</evidence>
<dbReference type="PANTHER" id="PTHR43592">
    <property type="entry name" value="CAAX AMINO TERMINAL PROTEASE"/>
    <property type="match status" value="1"/>
</dbReference>
<dbReference type="EC" id="3.4.-.-" evidence="4"/>
<dbReference type="PANTHER" id="PTHR43592:SF15">
    <property type="entry name" value="CAAX AMINO TERMINAL PROTEASE FAMILY PROTEIN"/>
    <property type="match status" value="1"/>
</dbReference>
<feature type="transmembrane region" description="Helical" evidence="2">
    <location>
        <begin position="183"/>
        <end position="201"/>
    </location>
</feature>
<feature type="transmembrane region" description="Helical" evidence="2">
    <location>
        <begin position="86"/>
        <end position="107"/>
    </location>
</feature>
<proteinExistence type="inferred from homology"/>
<evidence type="ECO:0000313" key="4">
    <source>
        <dbReference type="EMBL" id="MFD1124697.1"/>
    </source>
</evidence>
<evidence type="ECO:0000256" key="2">
    <source>
        <dbReference type="SAM" id="Phobius"/>
    </source>
</evidence>
<comment type="similarity">
    <text evidence="1">Belongs to the UPF0177 family.</text>
</comment>
<accession>A0ABW3PMW3</accession>
<dbReference type="Pfam" id="PF02517">
    <property type="entry name" value="Rce1-like"/>
    <property type="match status" value="1"/>
</dbReference>
<dbReference type="InterPro" id="IPR003675">
    <property type="entry name" value="Rce1/LyrA-like_dom"/>
</dbReference>
<keyword evidence="4" id="KW-0378">Hydrolase</keyword>
<dbReference type="EMBL" id="JBHTLH010000013">
    <property type="protein sequence ID" value="MFD1124697.1"/>
    <property type="molecule type" value="Genomic_DNA"/>
</dbReference>
<gene>
    <name evidence="4" type="ORF">ACFQ22_04875</name>
</gene>
<dbReference type="Proteomes" id="UP001597156">
    <property type="component" value="Unassembled WGS sequence"/>
</dbReference>
<evidence type="ECO:0000313" key="5">
    <source>
        <dbReference type="Proteomes" id="UP001597156"/>
    </source>
</evidence>
<keyword evidence="2" id="KW-0812">Transmembrane</keyword>
<keyword evidence="2" id="KW-1133">Transmembrane helix</keyword>
<feature type="transmembrane region" description="Helical" evidence="2">
    <location>
        <begin position="12"/>
        <end position="33"/>
    </location>
</feature>
<reference evidence="5" key="1">
    <citation type="journal article" date="2019" name="Int. J. Syst. Evol. Microbiol.">
        <title>The Global Catalogue of Microorganisms (GCM) 10K type strain sequencing project: providing services to taxonomists for standard genome sequencing and annotation.</title>
        <authorList>
            <consortium name="The Broad Institute Genomics Platform"/>
            <consortium name="The Broad Institute Genome Sequencing Center for Infectious Disease"/>
            <person name="Wu L."/>
            <person name="Ma J."/>
        </authorList>
    </citation>
    <scope>NUCLEOTIDE SEQUENCE [LARGE SCALE GENOMIC DNA]</scope>
    <source>
        <strain evidence="5">CCUG 71848</strain>
    </source>
</reference>